<sequence length="499" mass="53899">MQLERTTSQNEGRLARIGRGISILAITAGLGGCVAFSPDAGTAVPISLAYAELNKDAVKITNEAEAISAQARVDKLLKATVTADAAVQIALLNNRGLQASYNDLGLAEAQMVAASLPPNPRFAISRLTGRLETEIERTVVASLFALATLPARREIAADTFRDAQLKAAEATFKLAADTRRQFYRTVAANQQTGYLQQAVATSEATSELIKRLGESGGMNKLEQAREHALYAETTAQLAKARLRQKVERERLIRLLGLWGKDIALQLPASLPPLPARLQTAKEIEAQALKKRIDLQIAKGDLDILAKRLGLTQATRFVNDVDLLGRRTADRKNIFTVDGDGGVQVEREKRNLKTLEFEFEIPLFDFGQSKVAAAEQTYLAGANRLAEKAVNVRSEAREAYTGYRGTYDIAKHYQNQVLPLRKIIQDESLLQYSGMLIDVTTLIVDARARILSNAQAVEARRDFWIASVDLKHVVIGGGSGGGSSSGGAAVAASEGAAAAH</sequence>
<dbReference type="EMBL" id="FNUY01000003">
    <property type="protein sequence ID" value="SEG20169.1"/>
    <property type="molecule type" value="Genomic_DNA"/>
</dbReference>
<evidence type="ECO:0000313" key="2">
    <source>
        <dbReference type="Proteomes" id="UP000236743"/>
    </source>
</evidence>
<accession>A0A1H5Y7W3</accession>
<protein>
    <submittedName>
        <fullName evidence="1">Outer membrane protein TolC</fullName>
    </submittedName>
</protein>
<dbReference type="AlphaFoldDB" id="A0A1H5Y7W3"/>
<dbReference type="SUPFAM" id="SSF56954">
    <property type="entry name" value="Outer membrane efflux proteins (OEP)"/>
    <property type="match status" value="1"/>
</dbReference>
<keyword evidence="2" id="KW-1185">Reference proteome</keyword>
<reference evidence="1 2" key="1">
    <citation type="submission" date="2016-10" db="EMBL/GenBank/DDBJ databases">
        <authorList>
            <person name="de Groot N.N."/>
        </authorList>
    </citation>
    <scope>NUCLEOTIDE SEQUENCE [LARGE SCALE GENOMIC DNA]</scope>
    <source>
        <strain evidence="1 2">DSM 26656</strain>
    </source>
</reference>
<dbReference type="InterPro" id="IPR010131">
    <property type="entry name" value="MdtP/NodT-like"/>
</dbReference>
<dbReference type="Proteomes" id="UP000236743">
    <property type="component" value="Unassembled WGS sequence"/>
</dbReference>
<organism evidence="1 2">
    <name type="scientific">Bosea lathyri</name>
    <dbReference type="NCBI Taxonomy" id="1036778"/>
    <lineage>
        <taxon>Bacteria</taxon>
        <taxon>Pseudomonadati</taxon>
        <taxon>Pseudomonadota</taxon>
        <taxon>Alphaproteobacteria</taxon>
        <taxon>Hyphomicrobiales</taxon>
        <taxon>Boseaceae</taxon>
        <taxon>Bosea</taxon>
    </lineage>
</organism>
<name>A0A1H5Y7W3_9HYPH</name>
<dbReference type="Gene3D" id="1.20.1600.10">
    <property type="entry name" value="Outer membrane efflux proteins (OEP)"/>
    <property type="match status" value="1"/>
</dbReference>
<dbReference type="PANTHER" id="PTHR30203">
    <property type="entry name" value="OUTER MEMBRANE CATION EFFLUX PROTEIN"/>
    <property type="match status" value="1"/>
</dbReference>
<dbReference type="PANTHER" id="PTHR30203:SF24">
    <property type="entry name" value="BLR4935 PROTEIN"/>
    <property type="match status" value="1"/>
</dbReference>
<dbReference type="PROSITE" id="PS51257">
    <property type="entry name" value="PROKAR_LIPOPROTEIN"/>
    <property type="match status" value="1"/>
</dbReference>
<dbReference type="OrthoDB" id="237412at2"/>
<evidence type="ECO:0000313" key="1">
    <source>
        <dbReference type="EMBL" id="SEG20169.1"/>
    </source>
</evidence>
<dbReference type="GO" id="GO:0015562">
    <property type="term" value="F:efflux transmembrane transporter activity"/>
    <property type="evidence" value="ECO:0007669"/>
    <property type="project" value="InterPro"/>
</dbReference>
<proteinExistence type="predicted"/>
<gene>
    <name evidence="1" type="ORF">SAMN04488115_103576</name>
</gene>